<dbReference type="SUPFAM" id="SSF51182">
    <property type="entry name" value="RmlC-like cupins"/>
    <property type="match status" value="1"/>
</dbReference>
<dbReference type="PANTHER" id="PTHR43280">
    <property type="entry name" value="ARAC-FAMILY TRANSCRIPTIONAL REGULATOR"/>
    <property type="match status" value="1"/>
</dbReference>
<evidence type="ECO:0000259" key="4">
    <source>
        <dbReference type="PROSITE" id="PS01124"/>
    </source>
</evidence>
<dbReference type="SUPFAM" id="SSF46689">
    <property type="entry name" value="Homeodomain-like"/>
    <property type="match status" value="1"/>
</dbReference>
<dbReference type="PROSITE" id="PS01124">
    <property type="entry name" value="HTH_ARAC_FAMILY_2"/>
    <property type="match status" value="1"/>
</dbReference>
<keyword evidence="1" id="KW-0805">Transcription regulation</keyword>
<feature type="domain" description="HTH araC/xylS-type" evidence="4">
    <location>
        <begin position="187"/>
        <end position="286"/>
    </location>
</feature>
<evidence type="ECO:0000256" key="3">
    <source>
        <dbReference type="ARBA" id="ARBA00023163"/>
    </source>
</evidence>
<dbReference type="Gene3D" id="1.10.10.60">
    <property type="entry name" value="Homeodomain-like"/>
    <property type="match status" value="2"/>
</dbReference>
<dbReference type="InterPro" id="IPR011051">
    <property type="entry name" value="RmlC_Cupin_sf"/>
</dbReference>
<name>A0ABW3AQM8_9SPHI</name>
<keyword evidence="3" id="KW-0804">Transcription</keyword>
<sequence length="292" mass="33114">MKVLPFTIPVPHDSTIIVQEDLLDDFYPHLHRHAEVQLTWVIKGEGTLIAGNSMHVFKQGDIFVFGANLPHVFKTSVDYLATAGNTPVHSLTVFFDPLGKLQPLFNLPEMNAVKQYFGTWQSGYKVKSAKLPAYQEYINKIVYSHGAERLSVFIGMLDTLIMADDIIPLSAITYNQPLSDPEGMRIAAVYNYIMNNYNSSITLEQVAAQAHLTPNAFCRYFKKHTRLTLIEFVNKIRVEQACKRLINGEFDNIAGVAYSCGFTSITNFNYVFRKIMGKTPRDYVNRFAEAIR</sequence>
<reference evidence="6" key="1">
    <citation type="journal article" date="2019" name="Int. J. Syst. Evol. Microbiol.">
        <title>The Global Catalogue of Microorganisms (GCM) 10K type strain sequencing project: providing services to taxonomists for standard genome sequencing and annotation.</title>
        <authorList>
            <consortium name="The Broad Institute Genomics Platform"/>
            <consortium name="The Broad Institute Genome Sequencing Center for Infectious Disease"/>
            <person name="Wu L."/>
            <person name="Ma J."/>
        </authorList>
    </citation>
    <scope>NUCLEOTIDE SEQUENCE [LARGE SCALE GENOMIC DNA]</scope>
    <source>
        <strain evidence="6">CCUG 61484</strain>
    </source>
</reference>
<evidence type="ECO:0000313" key="5">
    <source>
        <dbReference type="EMBL" id="MFD0793313.1"/>
    </source>
</evidence>
<evidence type="ECO:0000256" key="2">
    <source>
        <dbReference type="ARBA" id="ARBA00023125"/>
    </source>
</evidence>
<dbReference type="PROSITE" id="PS00041">
    <property type="entry name" value="HTH_ARAC_FAMILY_1"/>
    <property type="match status" value="1"/>
</dbReference>
<evidence type="ECO:0000313" key="6">
    <source>
        <dbReference type="Proteomes" id="UP001597010"/>
    </source>
</evidence>
<protein>
    <submittedName>
        <fullName evidence="5">AraC family transcriptional regulator</fullName>
    </submittedName>
</protein>
<dbReference type="Proteomes" id="UP001597010">
    <property type="component" value="Unassembled WGS sequence"/>
</dbReference>
<dbReference type="Gene3D" id="2.60.120.10">
    <property type="entry name" value="Jelly Rolls"/>
    <property type="match status" value="1"/>
</dbReference>
<gene>
    <name evidence="5" type="ORF">ACFQZX_06760</name>
</gene>
<keyword evidence="2" id="KW-0238">DNA-binding</keyword>
<dbReference type="InterPro" id="IPR009057">
    <property type="entry name" value="Homeodomain-like_sf"/>
</dbReference>
<dbReference type="InterPro" id="IPR013096">
    <property type="entry name" value="Cupin_2"/>
</dbReference>
<dbReference type="InterPro" id="IPR014710">
    <property type="entry name" value="RmlC-like_jellyroll"/>
</dbReference>
<evidence type="ECO:0000256" key="1">
    <source>
        <dbReference type="ARBA" id="ARBA00023015"/>
    </source>
</evidence>
<comment type="caution">
    <text evidence="5">The sequence shown here is derived from an EMBL/GenBank/DDBJ whole genome shotgun (WGS) entry which is preliminary data.</text>
</comment>
<dbReference type="SMART" id="SM00342">
    <property type="entry name" value="HTH_ARAC"/>
    <property type="match status" value="1"/>
</dbReference>
<accession>A0ABW3AQM8</accession>
<dbReference type="Pfam" id="PF12833">
    <property type="entry name" value="HTH_18"/>
    <property type="match status" value="1"/>
</dbReference>
<keyword evidence="6" id="KW-1185">Reference proteome</keyword>
<dbReference type="PANTHER" id="PTHR43280:SF27">
    <property type="entry name" value="TRANSCRIPTIONAL REGULATOR MTLR"/>
    <property type="match status" value="1"/>
</dbReference>
<organism evidence="5 6">
    <name type="scientific">Mucilaginibacter litoreus</name>
    <dbReference type="NCBI Taxonomy" id="1048221"/>
    <lineage>
        <taxon>Bacteria</taxon>
        <taxon>Pseudomonadati</taxon>
        <taxon>Bacteroidota</taxon>
        <taxon>Sphingobacteriia</taxon>
        <taxon>Sphingobacteriales</taxon>
        <taxon>Sphingobacteriaceae</taxon>
        <taxon>Mucilaginibacter</taxon>
    </lineage>
</organism>
<dbReference type="InterPro" id="IPR018060">
    <property type="entry name" value="HTH_AraC"/>
</dbReference>
<dbReference type="EMBL" id="JBHTHZ010000003">
    <property type="protein sequence ID" value="MFD0793313.1"/>
    <property type="molecule type" value="Genomic_DNA"/>
</dbReference>
<dbReference type="Pfam" id="PF07883">
    <property type="entry name" value="Cupin_2"/>
    <property type="match status" value="1"/>
</dbReference>
<proteinExistence type="predicted"/>
<dbReference type="InterPro" id="IPR018062">
    <property type="entry name" value="HTH_AraC-typ_CS"/>
</dbReference>
<dbReference type="RefSeq" id="WP_377112934.1">
    <property type="nucleotide sequence ID" value="NZ_JBHTHZ010000003.1"/>
</dbReference>